<evidence type="ECO:0000256" key="2">
    <source>
        <dbReference type="SAM" id="Phobius"/>
    </source>
</evidence>
<keyword evidence="2" id="KW-1133">Transmembrane helix</keyword>
<dbReference type="Proteomes" id="UP000297229">
    <property type="component" value="Unassembled WGS sequence"/>
</dbReference>
<evidence type="ECO:0000256" key="1">
    <source>
        <dbReference type="SAM" id="MobiDB-lite"/>
    </source>
</evidence>
<keyword evidence="2" id="KW-0472">Membrane</keyword>
<comment type="caution">
    <text evidence="3">The sequence shown here is derived from an EMBL/GenBank/DDBJ whole genome shotgun (WGS) entry which is preliminary data.</text>
</comment>
<keyword evidence="2" id="KW-0812">Transmembrane</keyword>
<dbReference type="EMBL" id="PQXM01000164">
    <property type="protein sequence ID" value="TGO76263.1"/>
    <property type="molecule type" value="Genomic_DNA"/>
</dbReference>
<dbReference type="AlphaFoldDB" id="A0A4Z1K4H0"/>
<evidence type="ECO:0000313" key="4">
    <source>
        <dbReference type="Proteomes" id="UP000297229"/>
    </source>
</evidence>
<evidence type="ECO:0000313" key="3">
    <source>
        <dbReference type="EMBL" id="TGO76263.1"/>
    </source>
</evidence>
<gene>
    <name evidence="3" type="ORF">BELL_0165g00080</name>
</gene>
<sequence>MRFASSAWDGGNQLFNTMSILSHFSLPTRRAFRTGLLTGASGFLTPAIMNKWDVSVLRAVFYVLILYTVFAGCEAVVYWMVEWKDVGKEEEDTDKRGMEAKREARGECE</sequence>
<name>A0A4Z1K4H0_9HELO</name>
<proteinExistence type="predicted"/>
<reference evidence="3 4" key="1">
    <citation type="submission" date="2017-12" db="EMBL/GenBank/DDBJ databases">
        <title>Comparative genomics of Botrytis spp.</title>
        <authorList>
            <person name="Valero-Jimenez C.A."/>
            <person name="Tapia P."/>
            <person name="Veloso J."/>
            <person name="Silva-Moreno E."/>
            <person name="Staats M."/>
            <person name="Valdes J.H."/>
            <person name="Van Kan J.A.L."/>
        </authorList>
    </citation>
    <scope>NUCLEOTIDE SEQUENCE [LARGE SCALE GENOMIC DNA]</scope>
    <source>
        <strain evidence="3 4">Be9601</strain>
    </source>
</reference>
<feature type="region of interest" description="Disordered" evidence="1">
    <location>
        <begin position="88"/>
        <end position="109"/>
    </location>
</feature>
<protein>
    <submittedName>
        <fullName evidence="3">Uncharacterized protein</fullName>
    </submittedName>
</protein>
<keyword evidence="4" id="KW-1185">Reference proteome</keyword>
<accession>A0A4Z1K4H0</accession>
<feature type="transmembrane region" description="Helical" evidence="2">
    <location>
        <begin position="59"/>
        <end position="81"/>
    </location>
</feature>
<organism evidence="3 4">
    <name type="scientific">Botrytis elliptica</name>
    <dbReference type="NCBI Taxonomy" id="278938"/>
    <lineage>
        <taxon>Eukaryota</taxon>
        <taxon>Fungi</taxon>
        <taxon>Dikarya</taxon>
        <taxon>Ascomycota</taxon>
        <taxon>Pezizomycotina</taxon>
        <taxon>Leotiomycetes</taxon>
        <taxon>Helotiales</taxon>
        <taxon>Sclerotiniaceae</taxon>
        <taxon>Botrytis</taxon>
    </lineage>
</organism>